<gene>
    <name evidence="2" type="ORF">CFP56_035307</name>
</gene>
<protein>
    <recommendedName>
        <fullName evidence="4">Maturase K</fullName>
    </recommendedName>
</protein>
<dbReference type="Proteomes" id="UP000237347">
    <property type="component" value="Unassembled WGS sequence"/>
</dbReference>
<evidence type="ECO:0000313" key="3">
    <source>
        <dbReference type="Proteomes" id="UP000237347"/>
    </source>
</evidence>
<evidence type="ECO:0000313" key="2">
    <source>
        <dbReference type="EMBL" id="KAK7823623.1"/>
    </source>
</evidence>
<feature type="transmembrane region" description="Helical" evidence="1">
    <location>
        <begin position="6"/>
        <end position="27"/>
    </location>
</feature>
<proteinExistence type="predicted"/>
<accession>A0AAW0J9V6</accession>
<reference evidence="2 3" key="1">
    <citation type="journal article" date="2018" name="Sci. Data">
        <title>The draft genome sequence of cork oak.</title>
        <authorList>
            <person name="Ramos A.M."/>
            <person name="Usie A."/>
            <person name="Barbosa P."/>
            <person name="Barros P.M."/>
            <person name="Capote T."/>
            <person name="Chaves I."/>
            <person name="Simoes F."/>
            <person name="Abreu I."/>
            <person name="Carrasquinho I."/>
            <person name="Faro C."/>
            <person name="Guimaraes J.B."/>
            <person name="Mendonca D."/>
            <person name="Nobrega F."/>
            <person name="Rodrigues L."/>
            <person name="Saibo N.J.M."/>
            <person name="Varela M.C."/>
            <person name="Egas C."/>
            <person name="Matos J."/>
            <person name="Miguel C.M."/>
            <person name="Oliveira M.M."/>
            <person name="Ricardo C.P."/>
            <person name="Goncalves S."/>
        </authorList>
    </citation>
    <scope>NUCLEOTIDE SEQUENCE [LARGE SCALE GENOMIC DNA]</scope>
    <source>
        <strain evidence="3">cv. HL8</strain>
    </source>
</reference>
<name>A0AAW0J9V6_QUESU</name>
<dbReference type="AlphaFoldDB" id="A0AAW0J9V6"/>
<sequence>MDTATVSIVNSYILFELITEILSRLLVKSLIRFLRVYSYVFYRWYDLIHDPYFINIHLKNSIDSGRDRTIIVTEIARSYCYPKLPVVIGTKITYPSLTTTIIVSIRPWKFTRR</sequence>
<keyword evidence="1" id="KW-0812">Transmembrane</keyword>
<evidence type="ECO:0000256" key="1">
    <source>
        <dbReference type="SAM" id="Phobius"/>
    </source>
</evidence>
<dbReference type="EMBL" id="PKMF04000626">
    <property type="protein sequence ID" value="KAK7823623.1"/>
    <property type="molecule type" value="Genomic_DNA"/>
</dbReference>
<organism evidence="2 3">
    <name type="scientific">Quercus suber</name>
    <name type="common">Cork oak</name>
    <dbReference type="NCBI Taxonomy" id="58331"/>
    <lineage>
        <taxon>Eukaryota</taxon>
        <taxon>Viridiplantae</taxon>
        <taxon>Streptophyta</taxon>
        <taxon>Embryophyta</taxon>
        <taxon>Tracheophyta</taxon>
        <taxon>Spermatophyta</taxon>
        <taxon>Magnoliopsida</taxon>
        <taxon>eudicotyledons</taxon>
        <taxon>Gunneridae</taxon>
        <taxon>Pentapetalae</taxon>
        <taxon>rosids</taxon>
        <taxon>fabids</taxon>
        <taxon>Fagales</taxon>
        <taxon>Fagaceae</taxon>
        <taxon>Quercus</taxon>
    </lineage>
</organism>
<comment type="caution">
    <text evidence="2">The sequence shown here is derived from an EMBL/GenBank/DDBJ whole genome shotgun (WGS) entry which is preliminary data.</text>
</comment>
<evidence type="ECO:0008006" key="4">
    <source>
        <dbReference type="Google" id="ProtNLM"/>
    </source>
</evidence>
<keyword evidence="1" id="KW-1133">Transmembrane helix</keyword>
<keyword evidence="1" id="KW-0472">Membrane</keyword>
<keyword evidence="3" id="KW-1185">Reference proteome</keyword>